<dbReference type="GO" id="GO:0008320">
    <property type="term" value="F:protein transmembrane transporter activity"/>
    <property type="evidence" value="ECO:0007669"/>
    <property type="project" value="TreeGrafter"/>
</dbReference>
<dbReference type="GO" id="GO:0006626">
    <property type="term" value="P:protein targeting to mitochondrion"/>
    <property type="evidence" value="ECO:0007669"/>
    <property type="project" value="TreeGrafter"/>
</dbReference>
<keyword evidence="3" id="KW-0812">Transmembrane</keyword>
<dbReference type="GO" id="GO:0005742">
    <property type="term" value="C:mitochondrial outer membrane translocase complex"/>
    <property type="evidence" value="ECO:0007669"/>
    <property type="project" value="TreeGrafter"/>
</dbReference>
<dbReference type="EMBL" id="ML978069">
    <property type="protein sequence ID" value="KAF2016581.1"/>
    <property type="molecule type" value="Genomic_DNA"/>
</dbReference>
<dbReference type="InterPro" id="IPR019603">
    <property type="entry name" value="Tom5"/>
</dbReference>
<keyword evidence="4" id="KW-1000">Mitochondrion outer membrane</keyword>
<keyword evidence="5" id="KW-0653">Protein transport</keyword>
<comment type="subcellular location">
    <subcellularLocation>
        <location evidence="1">Mitochondrion outer membrane</location>
        <topology evidence="1">Single-pass membrane protein</topology>
    </subcellularLocation>
</comment>
<name>A0A6A5XV40_9PLEO</name>
<dbReference type="PANTHER" id="PTHR28188:SF1">
    <property type="entry name" value="MITOCHONDRIAL IMPORT RECEPTOR SUBUNIT TOM5"/>
    <property type="match status" value="1"/>
</dbReference>
<organism evidence="10 11">
    <name type="scientific">Aaosphaeria arxii CBS 175.79</name>
    <dbReference type="NCBI Taxonomy" id="1450172"/>
    <lineage>
        <taxon>Eukaryota</taxon>
        <taxon>Fungi</taxon>
        <taxon>Dikarya</taxon>
        <taxon>Ascomycota</taxon>
        <taxon>Pezizomycotina</taxon>
        <taxon>Dothideomycetes</taxon>
        <taxon>Pleosporomycetidae</taxon>
        <taxon>Pleosporales</taxon>
        <taxon>Pleosporales incertae sedis</taxon>
        <taxon>Aaosphaeria</taxon>
    </lineage>
</organism>
<evidence type="ECO:0000256" key="4">
    <source>
        <dbReference type="ARBA" id="ARBA00022787"/>
    </source>
</evidence>
<accession>A0A6A5XV40</accession>
<proteinExistence type="inferred from homology"/>
<dbReference type="Pfam" id="PF10642">
    <property type="entry name" value="Tom5"/>
    <property type="match status" value="1"/>
</dbReference>
<keyword evidence="8" id="KW-0472">Membrane</keyword>
<dbReference type="GeneID" id="54289437"/>
<dbReference type="Proteomes" id="UP000799778">
    <property type="component" value="Unassembled WGS sequence"/>
</dbReference>
<comment type="similarity">
    <text evidence="9">Belongs to the Tom5 family.</text>
</comment>
<evidence type="ECO:0000256" key="5">
    <source>
        <dbReference type="ARBA" id="ARBA00022927"/>
    </source>
</evidence>
<evidence type="ECO:0000256" key="3">
    <source>
        <dbReference type="ARBA" id="ARBA00022692"/>
    </source>
</evidence>
<evidence type="ECO:0000256" key="8">
    <source>
        <dbReference type="ARBA" id="ARBA00023136"/>
    </source>
</evidence>
<evidence type="ECO:0000313" key="11">
    <source>
        <dbReference type="Proteomes" id="UP000799778"/>
    </source>
</evidence>
<dbReference type="RefSeq" id="XP_033384920.1">
    <property type="nucleotide sequence ID" value="XM_033532040.1"/>
</dbReference>
<sequence>MFGGPPPPPSKQELEAAEAQTASDVRWTAAACLVLYLSPFVIEYTRKLV</sequence>
<reference evidence="10" key="1">
    <citation type="journal article" date="2020" name="Stud. Mycol.">
        <title>101 Dothideomycetes genomes: a test case for predicting lifestyles and emergence of pathogens.</title>
        <authorList>
            <person name="Haridas S."/>
            <person name="Albert R."/>
            <person name="Binder M."/>
            <person name="Bloem J."/>
            <person name="Labutti K."/>
            <person name="Salamov A."/>
            <person name="Andreopoulos B."/>
            <person name="Baker S."/>
            <person name="Barry K."/>
            <person name="Bills G."/>
            <person name="Bluhm B."/>
            <person name="Cannon C."/>
            <person name="Castanera R."/>
            <person name="Culley D."/>
            <person name="Daum C."/>
            <person name="Ezra D."/>
            <person name="Gonzalez J."/>
            <person name="Henrissat B."/>
            <person name="Kuo A."/>
            <person name="Liang C."/>
            <person name="Lipzen A."/>
            <person name="Lutzoni F."/>
            <person name="Magnuson J."/>
            <person name="Mondo S."/>
            <person name="Nolan M."/>
            <person name="Ohm R."/>
            <person name="Pangilinan J."/>
            <person name="Park H.-J."/>
            <person name="Ramirez L."/>
            <person name="Alfaro M."/>
            <person name="Sun H."/>
            <person name="Tritt A."/>
            <person name="Yoshinaga Y."/>
            <person name="Zwiers L.-H."/>
            <person name="Turgeon B."/>
            <person name="Goodwin S."/>
            <person name="Spatafora J."/>
            <person name="Crous P."/>
            <person name="Grigoriev I."/>
        </authorList>
    </citation>
    <scope>NUCLEOTIDE SEQUENCE</scope>
    <source>
        <strain evidence="10">CBS 175.79</strain>
    </source>
</reference>
<evidence type="ECO:0000313" key="10">
    <source>
        <dbReference type="EMBL" id="KAF2016581.1"/>
    </source>
</evidence>
<keyword evidence="11" id="KW-1185">Reference proteome</keyword>
<dbReference type="AlphaFoldDB" id="A0A6A5XV40"/>
<gene>
    <name evidence="10" type="ORF">BU24DRAFT_462723</name>
</gene>
<protein>
    <recommendedName>
        <fullName evidence="12">Mitochondrial outer membrane translocase complex, subunit Tom5</fullName>
    </recommendedName>
</protein>
<keyword evidence="6" id="KW-1133">Transmembrane helix</keyword>
<keyword evidence="2" id="KW-0813">Transport</keyword>
<evidence type="ECO:0000256" key="2">
    <source>
        <dbReference type="ARBA" id="ARBA00022448"/>
    </source>
</evidence>
<keyword evidence="7" id="KW-0496">Mitochondrion</keyword>
<evidence type="ECO:0000256" key="7">
    <source>
        <dbReference type="ARBA" id="ARBA00023128"/>
    </source>
</evidence>
<evidence type="ECO:0000256" key="9">
    <source>
        <dbReference type="ARBA" id="ARBA00025716"/>
    </source>
</evidence>
<evidence type="ECO:0008006" key="12">
    <source>
        <dbReference type="Google" id="ProtNLM"/>
    </source>
</evidence>
<dbReference type="OrthoDB" id="4150500at2759"/>
<evidence type="ECO:0000256" key="6">
    <source>
        <dbReference type="ARBA" id="ARBA00022989"/>
    </source>
</evidence>
<evidence type="ECO:0000256" key="1">
    <source>
        <dbReference type="ARBA" id="ARBA00004572"/>
    </source>
</evidence>
<dbReference type="PANTHER" id="PTHR28188">
    <property type="entry name" value="MITOCHONDRIAL IMPORT RECEPTOR SUBUNIT TOM5"/>
    <property type="match status" value="1"/>
</dbReference>